<sequence>MVGAAPALTTVVATPGTGPSAADSSVLAISTSGASRMIAARSASAPNRVTRSTDETSMLVSAPVSRAARNSVRTAVAGPGVARA</sequence>
<evidence type="ECO:0000313" key="1">
    <source>
        <dbReference type="EMBL" id="CAB4920109.1"/>
    </source>
</evidence>
<proteinExistence type="predicted"/>
<reference evidence="1" key="1">
    <citation type="submission" date="2020-05" db="EMBL/GenBank/DDBJ databases">
        <authorList>
            <person name="Chiriac C."/>
            <person name="Salcher M."/>
            <person name="Ghai R."/>
            <person name="Kavagutti S V."/>
        </authorList>
    </citation>
    <scope>NUCLEOTIDE SEQUENCE</scope>
</reference>
<protein>
    <submittedName>
        <fullName evidence="1">Unannotated protein</fullName>
    </submittedName>
</protein>
<organism evidence="1">
    <name type="scientific">freshwater metagenome</name>
    <dbReference type="NCBI Taxonomy" id="449393"/>
    <lineage>
        <taxon>unclassified sequences</taxon>
        <taxon>metagenomes</taxon>
        <taxon>ecological metagenomes</taxon>
    </lineage>
</organism>
<dbReference type="AlphaFoldDB" id="A0A6J7HV81"/>
<gene>
    <name evidence="1" type="ORF">UFOPK3609_01345</name>
</gene>
<accession>A0A6J7HV81</accession>
<name>A0A6J7HV81_9ZZZZ</name>
<dbReference type="EMBL" id="CAFBMQ010000214">
    <property type="protein sequence ID" value="CAB4920109.1"/>
    <property type="molecule type" value="Genomic_DNA"/>
</dbReference>